<protein>
    <recommendedName>
        <fullName evidence="3">Alpha-L-rhamnosidase six-hairpin glycosidase domain-containing protein</fullName>
    </recommendedName>
</protein>
<dbReference type="EMBL" id="JASKHM010000010">
    <property type="protein sequence ID" value="MEQ4484349.1"/>
    <property type="molecule type" value="Genomic_DNA"/>
</dbReference>
<name>A0ABV1KW63_9BACL</name>
<comment type="caution">
    <text evidence="1">The sequence shown here is derived from an EMBL/GenBank/DDBJ whole genome shotgun (WGS) entry which is preliminary data.</text>
</comment>
<proteinExistence type="predicted"/>
<gene>
    <name evidence="1" type="ORF">QJS35_18285</name>
</gene>
<dbReference type="InterPro" id="IPR012341">
    <property type="entry name" value="6hp_glycosidase-like_sf"/>
</dbReference>
<organism evidence="1 2">
    <name type="scientific">Cohnella silvisoli</name>
    <dbReference type="NCBI Taxonomy" id="2873699"/>
    <lineage>
        <taxon>Bacteria</taxon>
        <taxon>Bacillati</taxon>
        <taxon>Bacillota</taxon>
        <taxon>Bacilli</taxon>
        <taxon>Bacillales</taxon>
        <taxon>Paenibacillaceae</taxon>
        <taxon>Cohnella</taxon>
    </lineage>
</organism>
<reference evidence="1 2" key="1">
    <citation type="journal article" date="2023" name="Genome Announc.">
        <title>Pan-Genome Analyses of the Genus Cohnella and Proposal of the Novel Species Cohnella silvisoli sp. nov., Isolated from Forest Soil.</title>
        <authorList>
            <person name="Wang C."/>
            <person name="Mao L."/>
            <person name="Bao G."/>
            <person name="Zhu H."/>
        </authorList>
    </citation>
    <scope>NUCLEOTIDE SEQUENCE [LARGE SCALE GENOMIC DNA]</scope>
    <source>
        <strain evidence="1 2">NL03-T5-1</strain>
    </source>
</reference>
<dbReference type="InterPro" id="IPR008928">
    <property type="entry name" value="6-hairpin_glycosidase_sf"/>
</dbReference>
<sequence>MTVHQAGGRISWLKKWIALAEQTAVWQLDAPKEDVFMLGNGRVSAVLGWGNPINELGWVLGPYYESGHNRGEHTTSYFGTLGMAVKADGKKTVWETQWAGRVRGTAVFLTEVKSASGLIWRTVDFAEWHRNTLVRIHLFSNEGERPIGALDVSANWRRPDEIHRPWDPAKEQWTGPENRYIAEQLRIFDHQGVERTMTWVLHGEHGVIEKECLGVSLHGLLAGDERMFVQTISAGSDTGIRLAEQLASAADPLQSLEEVLLGWKKWGSEGAAMSTSEPWLDDLLDSTKVWCKVQQSAHGVISPMIFYSDAYIRDCCGPVRLFLRLGMKEEVTRIFDFYRNAALFHQRFKETYYSGLNNIRQDVDRFEGDEDVRWEQIDPGKAEIPSWLVLWHYWYWLQTGDSRYAIRDWALLLRCLESQTVDINGWIRFHGDETYAYLSSLSEEYKGFFHQERSGSLEATVLYVYAVEAMEELARSTNSETDIGNYSALKDQVLENLDKNFLGDDGYQMASAEHRPLQGAHSLVLTTSHWIEAFSANHSLLSKGSRSFDMWKSAFVQAETTDWHFTAPYAEGINGHLPGYMLAAAKQNDCRELEPLLARLKNMATKAGAYAEVYKSAEQSTARGYHGLAWGRLRPWESGVNADAMIYALFGIRNWYVDGLAELEVAPYLPSGWNHAKITGFRTGERILSLEIVRTADQVIARLTNEGEKELSLRIYLKRTNNSRLVAPGECTEWCCGD</sequence>
<evidence type="ECO:0008006" key="3">
    <source>
        <dbReference type="Google" id="ProtNLM"/>
    </source>
</evidence>
<dbReference type="Proteomes" id="UP001493487">
    <property type="component" value="Unassembled WGS sequence"/>
</dbReference>
<keyword evidence="2" id="KW-1185">Reference proteome</keyword>
<accession>A0ABV1KW63</accession>
<evidence type="ECO:0000313" key="2">
    <source>
        <dbReference type="Proteomes" id="UP001493487"/>
    </source>
</evidence>
<dbReference type="Gene3D" id="1.50.10.10">
    <property type="match status" value="1"/>
</dbReference>
<evidence type="ECO:0000313" key="1">
    <source>
        <dbReference type="EMBL" id="MEQ4484349.1"/>
    </source>
</evidence>
<dbReference type="RefSeq" id="WP_232186727.1">
    <property type="nucleotide sequence ID" value="NZ_JAIOAP010000009.1"/>
</dbReference>
<dbReference type="SUPFAM" id="SSF48208">
    <property type="entry name" value="Six-hairpin glycosidases"/>
    <property type="match status" value="1"/>
</dbReference>